<evidence type="ECO:0000259" key="6">
    <source>
        <dbReference type="PROSITE" id="PS50105"/>
    </source>
</evidence>
<dbReference type="Gene3D" id="1.10.150.50">
    <property type="entry name" value="Transcription Factor, Ets-1"/>
    <property type="match status" value="1"/>
</dbReference>
<dbReference type="InterPro" id="IPR001660">
    <property type="entry name" value="SAM"/>
</dbReference>
<feature type="compositionally biased region" description="Low complexity" evidence="5">
    <location>
        <begin position="493"/>
        <end position="502"/>
    </location>
</feature>
<dbReference type="InterPro" id="IPR018957">
    <property type="entry name" value="Znf_C3HC4_RING-type"/>
</dbReference>
<dbReference type="SMART" id="SM00184">
    <property type="entry name" value="RING"/>
    <property type="match status" value="1"/>
</dbReference>
<keyword evidence="8" id="KW-1185">Reference proteome</keyword>
<feature type="region of interest" description="Disordered" evidence="5">
    <location>
        <begin position="674"/>
        <end position="706"/>
    </location>
</feature>
<dbReference type="InterPro" id="IPR001841">
    <property type="entry name" value="Znf_RING"/>
</dbReference>
<dbReference type="SUPFAM" id="SSF57845">
    <property type="entry name" value="B-box zinc-binding domain"/>
    <property type="match status" value="1"/>
</dbReference>
<dbReference type="InterPro" id="IPR013761">
    <property type="entry name" value="SAM/pointed_sf"/>
</dbReference>
<dbReference type="Gene3D" id="3.30.160.60">
    <property type="entry name" value="Classic Zinc Finger"/>
    <property type="match status" value="1"/>
</dbReference>
<dbReference type="SMART" id="SM00336">
    <property type="entry name" value="BBOX"/>
    <property type="match status" value="1"/>
</dbReference>
<sequence>MPAERCGSVAQWLASLKLERYSDAFQRCGVVNMEQAPRLTDADLEAIGVSDSGHRRRAAARGSRWATLYLRVKAVQPVKHSGLQSQQEQERQNHPGNVNPPAENSAGLFPQPALALLNLQVGLGAIVVVWLWHCDSARIEACTAAAMCNRQLSRSYCAAHLKAAYGCSVQGLGEDGRESLLLAHNQLLLLVGNVAANLAFIDEIGHDALGQLRLMKNCSLRSSSCFNCRTLPLLRGDAAELQQAILAQQLLPGQGAEQHSHRDQVDQNLPLVAMRPSMAAAKCKAEKFLRVLKIVLKDGLPASVIVVGDGLGQAEAVLGPAQIVNGADHGLAQVELVDAKTKSPTQIYRAKRLTHDGVGRFLQMLVRLLAITGGCAATGEPAQVDSQSQHDRQRPVLALHGLKSPIKTNLNQAARAIMTSRQLECELKCPLCRRWLNQPVLLPCGHSLCSACCLGIFQQQQQPPPHQHQQQQQLAEAAADNSDQASVLSEADSGVSIPSSSSSGGGGGGGGVGFLCPTCRRPVSLQQAALPPRNPALERLVAKHAAASSQPLLCSACSPTEEAGAATIVCEQCEMYFCDRCSGRTHGQQQQHHLLPAALGRDLLSQKQLHRAALCQTHRQELLTLYCRTCCVALCGNCVGHAGHELEPLQACCKARKTELSMVLQALSEKAKSGSEFHQQLKNSPDKIRVSQRLAAGKTDRQTDRQ</sequence>
<evidence type="ECO:0000256" key="4">
    <source>
        <dbReference type="PROSITE-ProRule" id="PRU00024"/>
    </source>
</evidence>
<dbReference type="SUPFAM" id="SSF47769">
    <property type="entry name" value="SAM/Pointed domain"/>
    <property type="match status" value="1"/>
</dbReference>
<dbReference type="InterPro" id="IPR013083">
    <property type="entry name" value="Znf_RING/FYVE/PHD"/>
</dbReference>
<keyword evidence="3" id="KW-0862">Zinc</keyword>
<organism evidence="8 9">
    <name type="scientific">Macrostomum lignano</name>
    <dbReference type="NCBI Taxonomy" id="282301"/>
    <lineage>
        <taxon>Eukaryota</taxon>
        <taxon>Metazoa</taxon>
        <taxon>Spiralia</taxon>
        <taxon>Lophotrochozoa</taxon>
        <taxon>Platyhelminthes</taxon>
        <taxon>Rhabditophora</taxon>
        <taxon>Macrostomorpha</taxon>
        <taxon>Macrostomida</taxon>
        <taxon>Macrostomidae</taxon>
        <taxon>Macrostomum</taxon>
    </lineage>
</organism>
<reference evidence="9" key="1">
    <citation type="submission" date="2016-11" db="UniProtKB">
        <authorList>
            <consortium name="WormBaseParasite"/>
        </authorList>
    </citation>
    <scope>IDENTIFICATION</scope>
</reference>
<dbReference type="SUPFAM" id="SSF57850">
    <property type="entry name" value="RING/U-box"/>
    <property type="match status" value="1"/>
</dbReference>
<dbReference type="PANTHER" id="PTHR25462:SF306">
    <property type="entry name" value="TRIPARTITE MOTIF CONTAINING 9"/>
    <property type="match status" value="1"/>
</dbReference>
<dbReference type="AlphaFoldDB" id="A0A1I8H822"/>
<dbReference type="PANTHER" id="PTHR25462">
    <property type="entry name" value="BONUS, ISOFORM C-RELATED"/>
    <property type="match status" value="1"/>
</dbReference>
<dbReference type="Pfam" id="PF00097">
    <property type="entry name" value="zf-C3HC4"/>
    <property type="match status" value="1"/>
</dbReference>
<dbReference type="InterPro" id="IPR047153">
    <property type="entry name" value="TRIM45/56/19-like"/>
</dbReference>
<dbReference type="InterPro" id="IPR000315">
    <property type="entry name" value="Znf_B-box"/>
</dbReference>
<evidence type="ECO:0000256" key="2">
    <source>
        <dbReference type="ARBA" id="ARBA00022771"/>
    </source>
</evidence>
<dbReference type="PROSITE" id="PS50105">
    <property type="entry name" value="SAM_DOMAIN"/>
    <property type="match status" value="1"/>
</dbReference>
<dbReference type="Gene3D" id="3.30.40.10">
    <property type="entry name" value="Zinc/RING finger domain, C3HC4 (zinc finger)"/>
    <property type="match status" value="1"/>
</dbReference>
<name>A0A1I8H822_9PLAT</name>
<feature type="domain" description="B box-type" evidence="7">
    <location>
        <begin position="610"/>
        <end position="649"/>
    </location>
</feature>
<evidence type="ECO:0000256" key="5">
    <source>
        <dbReference type="SAM" id="MobiDB-lite"/>
    </source>
</evidence>
<dbReference type="GO" id="GO:0008270">
    <property type="term" value="F:zinc ion binding"/>
    <property type="evidence" value="ECO:0007669"/>
    <property type="project" value="UniProtKB-KW"/>
</dbReference>
<dbReference type="PROSITE" id="PS50119">
    <property type="entry name" value="ZF_BBOX"/>
    <property type="match status" value="2"/>
</dbReference>
<evidence type="ECO:0000259" key="7">
    <source>
        <dbReference type="PROSITE" id="PS50119"/>
    </source>
</evidence>
<protein>
    <submittedName>
        <fullName evidence="9">SAM domain-containing protein</fullName>
    </submittedName>
</protein>
<evidence type="ECO:0000256" key="1">
    <source>
        <dbReference type="ARBA" id="ARBA00022723"/>
    </source>
</evidence>
<feature type="domain" description="SAM" evidence="6">
    <location>
        <begin position="8"/>
        <end position="57"/>
    </location>
</feature>
<keyword evidence="1" id="KW-0479">Metal-binding</keyword>
<dbReference type="Pfam" id="PF07647">
    <property type="entry name" value="SAM_2"/>
    <property type="match status" value="1"/>
</dbReference>
<feature type="domain" description="B box-type" evidence="7">
    <location>
        <begin position="549"/>
        <end position="597"/>
    </location>
</feature>
<evidence type="ECO:0000313" key="8">
    <source>
        <dbReference type="Proteomes" id="UP000095280"/>
    </source>
</evidence>
<dbReference type="WBParaSite" id="maker-uti_cns_0004940-snap-gene-0.5-mRNA-1">
    <property type="protein sequence ID" value="maker-uti_cns_0004940-snap-gene-0.5-mRNA-1"/>
    <property type="gene ID" value="maker-uti_cns_0004940-snap-gene-0.5"/>
</dbReference>
<evidence type="ECO:0000313" key="9">
    <source>
        <dbReference type="WBParaSite" id="maker-uti_cns_0004940-snap-gene-0.5-mRNA-1"/>
    </source>
</evidence>
<keyword evidence="2 4" id="KW-0863">Zinc-finger</keyword>
<dbReference type="GO" id="GO:0061630">
    <property type="term" value="F:ubiquitin protein ligase activity"/>
    <property type="evidence" value="ECO:0007669"/>
    <property type="project" value="TreeGrafter"/>
</dbReference>
<evidence type="ECO:0000256" key="3">
    <source>
        <dbReference type="ARBA" id="ARBA00022833"/>
    </source>
</evidence>
<proteinExistence type="predicted"/>
<dbReference type="Pfam" id="PF00643">
    <property type="entry name" value="zf-B_box"/>
    <property type="match status" value="1"/>
</dbReference>
<dbReference type="SMART" id="SM00454">
    <property type="entry name" value="SAM"/>
    <property type="match status" value="1"/>
</dbReference>
<dbReference type="Proteomes" id="UP000095280">
    <property type="component" value="Unplaced"/>
</dbReference>
<feature type="region of interest" description="Disordered" evidence="5">
    <location>
        <begin position="80"/>
        <end position="104"/>
    </location>
</feature>
<feature type="region of interest" description="Disordered" evidence="5">
    <location>
        <begin position="464"/>
        <end position="508"/>
    </location>
</feature>
<accession>A0A1I8H822</accession>